<keyword evidence="1" id="KW-0472">Membrane</keyword>
<keyword evidence="1" id="KW-1133">Transmembrane helix</keyword>
<protein>
    <submittedName>
        <fullName evidence="2">Uncharacterized protein</fullName>
    </submittedName>
</protein>
<name>A0ABW3WAB5_9RHOO</name>
<sequence length="185" mass="21298">MEAKTWLDYITAIGSIATPLLVLVLSAVGWRVKAGIERRIDLENQLREDRVSIYNKILEPFVMLLMSDAAWASDKRNKGKDKNELATAKMLSLEYREFGFKLSLLGSDPVVNAYNDLMQYFYNIGDNLAADPHHNQLREMMRLLGTFLLEIRRSMGNDATTLDCWDMCEWWMSDTRRLRDEAPGA</sequence>
<keyword evidence="1" id="KW-0812">Transmembrane</keyword>
<evidence type="ECO:0000256" key="1">
    <source>
        <dbReference type="SAM" id="Phobius"/>
    </source>
</evidence>
<proteinExistence type="predicted"/>
<dbReference type="RefSeq" id="WP_277835111.1">
    <property type="nucleotide sequence ID" value="NZ_JARQZE010000020.1"/>
</dbReference>
<dbReference type="Proteomes" id="UP001597158">
    <property type="component" value="Unassembled WGS sequence"/>
</dbReference>
<feature type="transmembrane region" description="Helical" evidence="1">
    <location>
        <begin position="6"/>
        <end position="30"/>
    </location>
</feature>
<organism evidence="2 3">
    <name type="scientific">Thauera mechernichensis</name>
    <dbReference type="NCBI Taxonomy" id="82788"/>
    <lineage>
        <taxon>Bacteria</taxon>
        <taxon>Pseudomonadati</taxon>
        <taxon>Pseudomonadota</taxon>
        <taxon>Betaproteobacteria</taxon>
        <taxon>Rhodocyclales</taxon>
        <taxon>Zoogloeaceae</taxon>
        <taxon>Thauera</taxon>
    </lineage>
</organism>
<dbReference type="EMBL" id="JBHTMC010000004">
    <property type="protein sequence ID" value="MFD1262572.1"/>
    <property type="molecule type" value="Genomic_DNA"/>
</dbReference>
<comment type="caution">
    <text evidence="2">The sequence shown here is derived from an EMBL/GenBank/DDBJ whole genome shotgun (WGS) entry which is preliminary data.</text>
</comment>
<gene>
    <name evidence="2" type="ORF">ACFQ4M_03195</name>
</gene>
<accession>A0ABW3WAB5</accession>
<evidence type="ECO:0000313" key="2">
    <source>
        <dbReference type="EMBL" id="MFD1262572.1"/>
    </source>
</evidence>
<keyword evidence="3" id="KW-1185">Reference proteome</keyword>
<evidence type="ECO:0000313" key="3">
    <source>
        <dbReference type="Proteomes" id="UP001597158"/>
    </source>
</evidence>
<reference evidence="3" key="1">
    <citation type="journal article" date="2019" name="Int. J. Syst. Evol. Microbiol.">
        <title>The Global Catalogue of Microorganisms (GCM) 10K type strain sequencing project: providing services to taxonomists for standard genome sequencing and annotation.</title>
        <authorList>
            <consortium name="The Broad Institute Genomics Platform"/>
            <consortium name="The Broad Institute Genome Sequencing Center for Infectious Disease"/>
            <person name="Wu L."/>
            <person name="Ma J."/>
        </authorList>
    </citation>
    <scope>NUCLEOTIDE SEQUENCE [LARGE SCALE GENOMIC DNA]</scope>
    <source>
        <strain evidence="3">CCUG 48884</strain>
    </source>
</reference>